<dbReference type="Proteomes" id="UP001454036">
    <property type="component" value="Unassembled WGS sequence"/>
</dbReference>
<name>A0AAV3PS64_LITER</name>
<organism evidence="2 3">
    <name type="scientific">Lithospermum erythrorhizon</name>
    <name type="common">Purple gromwell</name>
    <name type="synonym">Lithospermum officinale var. erythrorhizon</name>
    <dbReference type="NCBI Taxonomy" id="34254"/>
    <lineage>
        <taxon>Eukaryota</taxon>
        <taxon>Viridiplantae</taxon>
        <taxon>Streptophyta</taxon>
        <taxon>Embryophyta</taxon>
        <taxon>Tracheophyta</taxon>
        <taxon>Spermatophyta</taxon>
        <taxon>Magnoliopsida</taxon>
        <taxon>eudicotyledons</taxon>
        <taxon>Gunneridae</taxon>
        <taxon>Pentapetalae</taxon>
        <taxon>asterids</taxon>
        <taxon>lamiids</taxon>
        <taxon>Boraginales</taxon>
        <taxon>Boraginaceae</taxon>
        <taxon>Boraginoideae</taxon>
        <taxon>Lithospermeae</taxon>
        <taxon>Lithospermum</taxon>
    </lineage>
</organism>
<comment type="caution">
    <text evidence="2">The sequence shown here is derived from an EMBL/GenBank/DDBJ whole genome shotgun (WGS) entry which is preliminary data.</text>
</comment>
<gene>
    <name evidence="2" type="ORF">LIER_37763</name>
</gene>
<proteinExistence type="predicted"/>
<feature type="compositionally biased region" description="Polar residues" evidence="1">
    <location>
        <begin position="61"/>
        <end position="76"/>
    </location>
</feature>
<protein>
    <submittedName>
        <fullName evidence="2">Uncharacterized protein</fullName>
    </submittedName>
</protein>
<dbReference type="EMBL" id="BAABME010018458">
    <property type="protein sequence ID" value="GAA0153896.1"/>
    <property type="molecule type" value="Genomic_DNA"/>
</dbReference>
<accession>A0AAV3PS64</accession>
<evidence type="ECO:0000313" key="3">
    <source>
        <dbReference type="Proteomes" id="UP001454036"/>
    </source>
</evidence>
<dbReference type="AlphaFoldDB" id="A0AAV3PS64"/>
<evidence type="ECO:0000256" key="1">
    <source>
        <dbReference type="SAM" id="MobiDB-lite"/>
    </source>
</evidence>
<feature type="region of interest" description="Disordered" evidence="1">
    <location>
        <begin position="47"/>
        <end position="86"/>
    </location>
</feature>
<sequence length="104" mass="11279">MEDQKGGKAHPVPYPKPITNSRPVELLALPPVAQFIAPDDASHLGAFTFETSSSEDDEATTDPSVINASDFGSNHVSPGHARPHVLAPRQTCPKTYIHLNEYVF</sequence>
<reference evidence="2 3" key="1">
    <citation type="submission" date="2024-01" db="EMBL/GenBank/DDBJ databases">
        <title>The complete chloroplast genome sequence of Lithospermum erythrorhizon: insights into the phylogenetic relationship among Boraginaceae species and the maternal lineages of purple gromwells.</title>
        <authorList>
            <person name="Okada T."/>
            <person name="Watanabe K."/>
        </authorList>
    </citation>
    <scope>NUCLEOTIDE SEQUENCE [LARGE SCALE GENOMIC DNA]</scope>
</reference>
<keyword evidence="3" id="KW-1185">Reference proteome</keyword>
<evidence type="ECO:0000313" key="2">
    <source>
        <dbReference type="EMBL" id="GAA0153896.1"/>
    </source>
</evidence>